<proteinExistence type="predicted"/>
<gene>
    <name evidence="2" type="ORF">VCUG_02477</name>
</gene>
<dbReference type="Proteomes" id="UP000011081">
    <property type="component" value="Unassembled WGS sequence"/>
</dbReference>
<feature type="domain" description="THUMP" evidence="1">
    <location>
        <begin position="128"/>
        <end position="184"/>
    </location>
</feature>
<sequence>MTSGLLVTCYKNRQQSSFKAITHELSSISNHRDGNDDTDIFAIEIKKEVRAELGKHNVKYVSFRNISNIYFIDNRTSLDAKTIAHKLMNRNINHTHKILALDLFVEYNAAALNAITGYLDEKIEGLDVSMRTFKIAFKQRCSNLCVKEILFDMILCRMKRFGVDLTRPDITIHVQVIKNSIGVCLGTLSS</sequence>
<evidence type="ECO:0000313" key="2">
    <source>
        <dbReference type="EMBL" id="ELA46039.1"/>
    </source>
</evidence>
<dbReference type="HOGENOM" id="CLU_1429005_0_0_1"/>
<dbReference type="AlphaFoldDB" id="L2GQZ0"/>
<dbReference type="OrthoDB" id="367221at2759"/>
<name>L2GQZ0_VAVCU</name>
<evidence type="ECO:0000259" key="1">
    <source>
        <dbReference type="Pfam" id="PF02926"/>
    </source>
</evidence>
<keyword evidence="3" id="KW-1185">Reference proteome</keyword>
<dbReference type="InParanoid" id="L2GQZ0"/>
<dbReference type="Gene3D" id="3.30.2300.10">
    <property type="entry name" value="THUMP superfamily"/>
    <property type="match status" value="1"/>
</dbReference>
<reference evidence="3" key="1">
    <citation type="submission" date="2011-03" db="EMBL/GenBank/DDBJ databases">
        <title>The genome sequence of Vavraia culicis strain floridensis.</title>
        <authorList>
            <consortium name="The Broad Institute Genome Sequencing Platform"/>
            <person name="Cuomo C."/>
            <person name="Becnel J."/>
            <person name="Sanscrainte N."/>
            <person name="Young S.K."/>
            <person name="Zeng Q."/>
            <person name="Gargeya S."/>
            <person name="Fitzgerald M."/>
            <person name="Haas B."/>
            <person name="Abouelleil A."/>
            <person name="Alvarado L."/>
            <person name="Arachchi H.M."/>
            <person name="Berlin A."/>
            <person name="Chapman S.B."/>
            <person name="Gearin G."/>
            <person name="Goldberg J."/>
            <person name="Griggs A."/>
            <person name="Gujja S."/>
            <person name="Hansen M."/>
            <person name="Heiman D."/>
            <person name="Howarth C."/>
            <person name="Larimer J."/>
            <person name="Lui A."/>
            <person name="MacDonald P.J.P."/>
            <person name="McCowen C."/>
            <person name="Montmayeur A."/>
            <person name="Murphy C."/>
            <person name="Neiman D."/>
            <person name="Pearson M."/>
            <person name="Priest M."/>
            <person name="Roberts A."/>
            <person name="Saif S."/>
            <person name="Shea T."/>
            <person name="Sisk P."/>
            <person name="Stolte C."/>
            <person name="Sykes S."/>
            <person name="Wortman J."/>
            <person name="Nusbaum C."/>
            <person name="Birren B."/>
        </authorList>
    </citation>
    <scope>NUCLEOTIDE SEQUENCE [LARGE SCALE GENOMIC DNA]</scope>
    <source>
        <strain evidence="3">floridensis</strain>
    </source>
</reference>
<dbReference type="SUPFAM" id="SSF143437">
    <property type="entry name" value="THUMP domain-like"/>
    <property type="match status" value="1"/>
</dbReference>
<dbReference type="GeneID" id="19880339"/>
<dbReference type="EMBL" id="GL877469">
    <property type="protein sequence ID" value="ELA46039.1"/>
    <property type="molecule type" value="Genomic_DNA"/>
</dbReference>
<evidence type="ECO:0000313" key="3">
    <source>
        <dbReference type="Proteomes" id="UP000011081"/>
    </source>
</evidence>
<dbReference type="GO" id="GO:0003723">
    <property type="term" value="F:RNA binding"/>
    <property type="evidence" value="ECO:0007669"/>
    <property type="project" value="InterPro"/>
</dbReference>
<dbReference type="Pfam" id="PF02926">
    <property type="entry name" value="THUMP"/>
    <property type="match status" value="1"/>
</dbReference>
<organism evidence="2 3">
    <name type="scientific">Vavraia culicis (isolate floridensis)</name>
    <name type="common">Microsporidian parasite</name>
    <dbReference type="NCBI Taxonomy" id="948595"/>
    <lineage>
        <taxon>Eukaryota</taxon>
        <taxon>Fungi</taxon>
        <taxon>Fungi incertae sedis</taxon>
        <taxon>Microsporidia</taxon>
        <taxon>Pleistophoridae</taxon>
        <taxon>Vavraia</taxon>
    </lineage>
</organism>
<dbReference type="OMA" id="RNINHTH"/>
<dbReference type="InterPro" id="IPR004114">
    <property type="entry name" value="THUMP_dom"/>
</dbReference>
<accession>L2GQZ0</accession>
<protein>
    <recommendedName>
        <fullName evidence="1">THUMP domain-containing protein</fullName>
    </recommendedName>
</protein>
<dbReference type="RefSeq" id="XP_008075485.1">
    <property type="nucleotide sequence ID" value="XM_008077294.1"/>
</dbReference>
<dbReference type="VEuPathDB" id="MicrosporidiaDB:VCUG_02477"/>